<dbReference type="Gene3D" id="3.40.50.720">
    <property type="entry name" value="NAD(P)-binding Rossmann-like Domain"/>
    <property type="match status" value="2"/>
</dbReference>
<dbReference type="InterPro" id="IPR001732">
    <property type="entry name" value="UDP-Glc/GDP-Man_DH_N"/>
</dbReference>
<comment type="similarity">
    <text evidence="3">Belongs to the UDP-glucose/GDP-mannose dehydrogenase family.</text>
</comment>
<dbReference type="PANTHER" id="PTHR43491">
    <property type="entry name" value="UDP-N-ACETYL-D-MANNOSAMINE DEHYDROGENASE"/>
    <property type="match status" value="1"/>
</dbReference>
<name>A0A0P1MVX5_9BACT</name>
<evidence type="ECO:0000313" key="6">
    <source>
        <dbReference type="Proteomes" id="UP000199197"/>
    </source>
</evidence>
<dbReference type="RefSeq" id="WP_420021878.1">
    <property type="nucleotide sequence ID" value="NZ_CZVW01000006.1"/>
</dbReference>
<dbReference type="PANTHER" id="PTHR43491:SF1">
    <property type="entry name" value="UDP-N-ACETYL-D-MANNOSAMINE DEHYDROGENASE"/>
    <property type="match status" value="1"/>
</dbReference>
<dbReference type="GO" id="GO:0016628">
    <property type="term" value="F:oxidoreductase activity, acting on the CH-CH group of donors, NAD or NADP as acceptor"/>
    <property type="evidence" value="ECO:0007669"/>
    <property type="project" value="InterPro"/>
</dbReference>
<evidence type="ECO:0000256" key="3">
    <source>
        <dbReference type="PIRNR" id="PIRNR000124"/>
    </source>
</evidence>
<accession>A0A0P1MVX5</accession>
<dbReference type="GO" id="GO:0051287">
    <property type="term" value="F:NAD binding"/>
    <property type="evidence" value="ECO:0007669"/>
    <property type="project" value="InterPro"/>
</dbReference>
<evidence type="ECO:0000256" key="1">
    <source>
        <dbReference type="ARBA" id="ARBA00023002"/>
    </source>
</evidence>
<dbReference type="Pfam" id="PF00984">
    <property type="entry name" value="UDPG_MGDP_dh"/>
    <property type="match status" value="1"/>
</dbReference>
<dbReference type="InterPro" id="IPR014026">
    <property type="entry name" value="UDP-Glc/GDP-Man_DH_dimer"/>
</dbReference>
<sequence>MDLKEKIIKRKARIGVVGVGYVGLPLAVEYASKGFTTVGIDIDKMKVEKLNKGESYILDVDSERLKKLVRSGKLSAVDNYSCIDTLDVIFICVPTPFKENKEPDISHILNSAEEISKKLKQGQLIILKSTTFPTTTEKYVLPVLEKSGLKVGKDFFLAFSPERIDPGNKKWTLVNTPVIVGGVTQKCTELAELVIKQVSKNVHCVSSPRVAEMAKLLENIFRSVNIALVNELAQLCDRMAQKGNGEIDIWEVIEAASTKPFGFMPFYPGPGIGGHCILVDPYYLSWLARAYDFHTNFIELAAETNESMPFYVANLILKELSKIPKTLKDAKILFLGVAFKKNVDDTRLSPALKIMEILLNEGAKNLFYNDPFVPEVEVNGFEFKSIELSKETLRDFDIIVITTDHSVYDFEFIVGNSKVIIDTRNATGKVKNCNAKIVKLGAGVKNLNENKF</sequence>
<evidence type="ECO:0000259" key="4">
    <source>
        <dbReference type="SMART" id="SM00984"/>
    </source>
</evidence>
<dbReference type="Pfam" id="PF03720">
    <property type="entry name" value="UDPG_MGDP_dh_C"/>
    <property type="match status" value="1"/>
</dbReference>
<dbReference type="GO" id="GO:0000271">
    <property type="term" value="P:polysaccharide biosynthetic process"/>
    <property type="evidence" value="ECO:0007669"/>
    <property type="project" value="InterPro"/>
</dbReference>
<evidence type="ECO:0000313" key="5">
    <source>
        <dbReference type="EMBL" id="CUS99704.1"/>
    </source>
</evidence>
<dbReference type="InterPro" id="IPR017476">
    <property type="entry name" value="UDP-Glc/GDP-Man"/>
</dbReference>
<dbReference type="Pfam" id="PF03721">
    <property type="entry name" value="UDPG_MGDP_dh_N"/>
    <property type="match status" value="1"/>
</dbReference>
<keyword evidence="1" id="KW-0560">Oxidoreductase</keyword>
<dbReference type="SUPFAM" id="SSF51735">
    <property type="entry name" value="NAD(P)-binding Rossmann-fold domains"/>
    <property type="match status" value="1"/>
</dbReference>
<dbReference type="Proteomes" id="UP000199197">
    <property type="component" value="Unassembled WGS sequence"/>
</dbReference>
<dbReference type="NCBIfam" id="TIGR03026">
    <property type="entry name" value="NDP-sugDHase"/>
    <property type="match status" value="1"/>
</dbReference>
<dbReference type="InterPro" id="IPR008927">
    <property type="entry name" value="6-PGluconate_DH-like_C_sf"/>
</dbReference>
<dbReference type="AlphaFoldDB" id="A0A0P1MVX5"/>
<keyword evidence="2" id="KW-0520">NAD</keyword>
<organism evidence="5 6">
    <name type="scientific">Candidatus Chryseopegocella kryptomonas</name>
    <dbReference type="NCBI Taxonomy" id="1633643"/>
    <lineage>
        <taxon>Bacteria</taxon>
        <taxon>Pseudomonadati</taxon>
        <taxon>Candidatus Kryptoniota</taxon>
        <taxon>Candidatus Chryseopegocella</taxon>
    </lineage>
</organism>
<dbReference type="InterPro" id="IPR036220">
    <property type="entry name" value="UDP-Glc/GDP-Man_DH_C_sf"/>
</dbReference>
<proteinExistence type="inferred from homology"/>
<dbReference type="SUPFAM" id="SSF52413">
    <property type="entry name" value="UDP-glucose/GDP-mannose dehydrogenase C-terminal domain"/>
    <property type="match status" value="1"/>
</dbReference>
<protein>
    <submittedName>
        <fullName evidence="5">UDP-N-acetyl-D-glucosamine dehydrogenase</fullName>
    </submittedName>
</protein>
<dbReference type="SMART" id="SM00984">
    <property type="entry name" value="UDPG_MGDP_dh_C"/>
    <property type="match status" value="1"/>
</dbReference>
<dbReference type="PIRSF" id="PIRSF500136">
    <property type="entry name" value="UDP_ManNAc_DH"/>
    <property type="match status" value="1"/>
</dbReference>
<feature type="domain" description="UDP-glucose/GDP-mannose dehydrogenase C-terminal" evidence="4">
    <location>
        <begin position="333"/>
        <end position="429"/>
    </location>
</feature>
<dbReference type="SUPFAM" id="SSF48179">
    <property type="entry name" value="6-phosphogluconate dehydrogenase C-terminal domain-like"/>
    <property type="match status" value="1"/>
</dbReference>
<dbReference type="InterPro" id="IPR028359">
    <property type="entry name" value="UDP_ManNAc/GlcNAc_DH"/>
</dbReference>
<dbReference type="EMBL" id="CZVW01000006">
    <property type="protein sequence ID" value="CUS99704.1"/>
    <property type="molecule type" value="Genomic_DNA"/>
</dbReference>
<dbReference type="GO" id="GO:0016616">
    <property type="term" value="F:oxidoreductase activity, acting on the CH-OH group of donors, NAD or NADP as acceptor"/>
    <property type="evidence" value="ECO:0007669"/>
    <property type="project" value="InterPro"/>
</dbReference>
<dbReference type="InterPro" id="IPR014027">
    <property type="entry name" value="UDP-Glc/GDP-Man_DH_C"/>
</dbReference>
<gene>
    <name evidence="5" type="ORF">JGI23_00717</name>
</gene>
<evidence type="ECO:0000256" key="2">
    <source>
        <dbReference type="ARBA" id="ARBA00023027"/>
    </source>
</evidence>
<dbReference type="InterPro" id="IPR036291">
    <property type="entry name" value="NAD(P)-bd_dom_sf"/>
</dbReference>
<keyword evidence="6" id="KW-1185">Reference proteome</keyword>
<reference evidence="6" key="1">
    <citation type="submission" date="2015-11" db="EMBL/GenBank/DDBJ databases">
        <authorList>
            <person name="Varghese N."/>
        </authorList>
    </citation>
    <scope>NUCLEOTIDE SEQUENCE [LARGE SCALE GENOMIC DNA]</scope>
    <source>
        <strain evidence="6">JGI-23</strain>
    </source>
</reference>
<dbReference type="PIRSF" id="PIRSF000124">
    <property type="entry name" value="UDPglc_GDPman_dh"/>
    <property type="match status" value="1"/>
</dbReference>